<organism evidence="1 2">
    <name type="scientific">Tolypothrix tenuis PCC 7101</name>
    <dbReference type="NCBI Taxonomy" id="231146"/>
    <lineage>
        <taxon>Bacteria</taxon>
        <taxon>Bacillati</taxon>
        <taxon>Cyanobacteriota</taxon>
        <taxon>Cyanophyceae</taxon>
        <taxon>Nostocales</taxon>
        <taxon>Tolypothrichaceae</taxon>
        <taxon>Tolypothrix</taxon>
    </lineage>
</organism>
<dbReference type="KEGG" id="ttq:NIES37_23520"/>
<dbReference type="Proteomes" id="UP000218785">
    <property type="component" value="Chromosome"/>
</dbReference>
<dbReference type="EMBL" id="AP018248">
    <property type="protein sequence ID" value="BAY98402.1"/>
    <property type="molecule type" value="Genomic_DNA"/>
</dbReference>
<dbReference type="AlphaFoldDB" id="A0A1Z4MY70"/>
<accession>A0A1Z4MY70</accession>
<evidence type="ECO:0000313" key="1">
    <source>
        <dbReference type="EMBL" id="BAY98402.1"/>
    </source>
</evidence>
<proteinExistence type="predicted"/>
<name>A0A1Z4MY70_9CYAN</name>
<keyword evidence="2" id="KW-1185">Reference proteome</keyword>
<sequence length="243" mass="26552">MLNNIYQFCASRQLKMPAVALVMALSVFSEQTQPVFSQQIEVNSHNSSASLLSQLREVKGQRNQAWTTAESSNNIAESVTNPSEKSNFQTSAKDLNKAPQTTAIASSNQKSAKEAANVPMSNVPNRDGVYLYGQSPAANQIGQGYIVFEKRQGKVNGALYMPNSEFSCFQGTIDRSGELAMTVNGSADESTSNEVATRNTIPTISEEELSSYPYSVALQDYHQLKSISANDRRILQMCNQSSN</sequence>
<evidence type="ECO:0000313" key="2">
    <source>
        <dbReference type="Proteomes" id="UP000218785"/>
    </source>
</evidence>
<protein>
    <submittedName>
        <fullName evidence="1">Uncharacterized protein</fullName>
    </submittedName>
</protein>
<reference evidence="1 2" key="1">
    <citation type="submission" date="2017-06" db="EMBL/GenBank/DDBJ databases">
        <title>Genome sequencing of cyanobaciteial culture collection at National Institute for Environmental Studies (NIES).</title>
        <authorList>
            <person name="Hirose Y."/>
            <person name="Shimura Y."/>
            <person name="Fujisawa T."/>
            <person name="Nakamura Y."/>
            <person name="Kawachi M."/>
        </authorList>
    </citation>
    <scope>NUCLEOTIDE SEQUENCE [LARGE SCALE GENOMIC DNA]</scope>
    <source>
        <strain evidence="1 2">NIES-37</strain>
    </source>
</reference>
<dbReference type="RefSeq" id="WP_096575779.1">
    <property type="nucleotide sequence ID" value="NZ_CAWNJS010000001.1"/>
</dbReference>
<gene>
    <name evidence="1" type="ORF">NIES37_23520</name>
</gene>